<evidence type="ECO:0000313" key="2">
    <source>
        <dbReference type="EMBL" id="KAK6792625.1"/>
    </source>
</evidence>
<sequence>MCYEVKCSSCGKTGWGGCGRHVPSVYNRIPEGQHCQCKDWPGVKTTGEGTVSDGVDGGIGTGTGTGTGDSKPASSCNIL</sequence>
<dbReference type="PANTHER" id="PTHR34724:SF4">
    <property type="entry name" value="EXPRESSED PROTEIN"/>
    <property type="match status" value="1"/>
</dbReference>
<gene>
    <name evidence="2" type="ORF">RDI58_011706</name>
</gene>
<feature type="compositionally biased region" description="Gly residues" evidence="1">
    <location>
        <begin position="55"/>
        <end position="67"/>
    </location>
</feature>
<evidence type="ECO:0000256" key="1">
    <source>
        <dbReference type="SAM" id="MobiDB-lite"/>
    </source>
</evidence>
<dbReference type="EMBL" id="JBANQN010000004">
    <property type="protein sequence ID" value="KAK6792625.1"/>
    <property type="molecule type" value="Genomic_DNA"/>
</dbReference>
<feature type="region of interest" description="Disordered" evidence="1">
    <location>
        <begin position="48"/>
        <end position="79"/>
    </location>
</feature>
<dbReference type="PANTHER" id="PTHR34724">
    <property type="entry name" value="OS12G0596101 PROTEIN"/>
    <property type="match status" value="1"/>
</dbReference>
<evidence type="ECO:0000313" key="3">
    <source>
        <dbReference type="Proteomes" id="UP001371456"/>
    </source>
</evidence>
<comment type="caution">
    <text evidence="2">The sequence shown here is derived from an EMBL/GenBank/DDBJ whole genome shotgun (WGS) entry which is preliminary data.</text>
</comment>
<keyword evidence="3" id="KW-1185">Reference proteome</keyword>
<proteinExistence type="predicted"/>
<reference evidence="2 3" key="1">
    <citation type="submission" date="2024-02" db="EMBL/GenBank/DDBJ databases">
        <title>de novo genome assembly of Solanum bulbocastanum strain 11H21.</title>
        <authorList>
            <person name="Hosaka A.J."/>
        </authorList>
    </citation>
    <scope>NUCLEOTIDE SEQUENCE [LARGE SCALE GENOMIC DNA]</scope>
    <source>
        <tissue evidence="2">Young leaves</tissue>
    </source>
</reference>
<organism evidence="2 3">
    <name type="scientific">Solanum bulbocastanum</name>
    <name type="common">Wild potato</name>
    <dbReference type="NCBI Taxonomy" id="147425"/>
    <lineage>
        <taxon>Eukaryota</taxon>
        <taxon>Viridiplantae</taxon>
        <taxon>Streptophyta</taxon>
        <taxon>Embryophyta</taxon>
        <taxon>Tracheophyta</taxon>
        <taxon>Spermatophyta</taxon>
        <taxon>Magnoliopsida</taxon>
        <taxon>eudicotyledons</taxon>
        <taxon>Gunneridae</taxon>
        <taxon>Pentapetalae</taxon>
        <taxon>asterids</taxon>
        <taxon>lamiids</taxon>
        <taxon>Solanales</taxon>
        <taxon>Solanaceae</taxon>
        <taxon>Solanoideae</taxon>
        <taxon>Solaneae</taxon>
        <taxon>Solanum</taxon>
    </lineage>
</organism>
<dbReference type="Proteomes" id="UP001371456">
    <property type="component" value="Unassembled WGS sequence"/>
</dbReference>
<dbReference type="AlphaFoldDB" id="A0AAN8YH96"/>
<accession>A0AAN8YH96</accession>
<name>A0AAN8YH96_SOLBU</name>
<protein>
    <submittedName>
        <fullName evidence="2">Uncharacterized protein</fullName>
    </submittedName>
</protein>